<name>A0ACB9GY57_CICIN</name>
<gene>
    <name evidence="1" type="ORF">L2E82_00809</name>
</gene>
<organism evidence="1 2">
    <name type="scientific">Cichorium intybus</name>
    <name type="common">Chicory</name>
    <dbReference type="NCBI Taxonomy" id="13427"/>
    <lineage>
        <taxon>Eukaryota</taxon>
        <taxon>Viridiplantae</taxon>
        <taxon>Streptophyta</taxon>
        <taxon>Embryophyta</taxon>
        <taxon>Tracheophyta</taxon>
        <taxon>Spermatophyta</taxon>
        <taxon>Magnoliopsida</taxon>
        <taxon>eudicotyledons</taxon>
        <taxon>Gunneridae</taxon>
        <taxon>Pentapetalae</taxon>
        <taxon>asterids</taxon>
        <taxon>campanulids</taxon>
        <taxon>Asterales</taxon>
        <taxon>Asteraceae</taxon>
        <taxon>Cichorioideae</taxon>
        <taxon>Cichorieae</taxon>
        <taxon>Cichoriinae</taxon>
        <taxon>Cichorium</taxon>
    </lineage>
</organism>
<keyword evidence="2" id="KW-1185">Reference proteome</keyword>
<dbReference type="Proteomes" id="UP001055811">
    <property type="component" value="Linkage Group LG01"/>
</dbReference>
<accession>A0ACB9GY57</accession>
<proteinExistence type="predicted"/>
<protein>
    <submittedName>
        <fullName evidence="1">Uncharacterized protein</fullName>
    </submittedName>
</protein>
<reference evidence="2" key="1">
    <citation type="journal article" date="2022" name="Mol. Ecol. Resour.">
        <title>The genomes of chicory, endive, great burdock and yacon provide insights into Asteraceae palaeo-polyploidization history and plant inulin production.</title>
        <authorList>
            <person name="Fan W."/>
            <person name="Wang S."/>
            <person name="Wang H."/>
            <person name="Wang A."/>
            <person name="Jiang F."/>
            <person name="Liu H."/>
            <person name="Zhao H."/>
            <person name="Xu D."/>
            <person name="Zhang Y."/>
        </authorList>
    </citation>
    <scope>NUCLEOTIDE SEQUENCE [LARGE SCALE GENOMIC DNA]</scope>
    <source>
        <strain evidence="2">cv. Punajuju</strain>
    </source>
</reference>
<sequence length="149" mass="16510">MIPPSLAIAFSGFLTSGGCQASCSATCGCSQIRPPLLRVILRLRRLEGSPAYLQPPATARHKTLHDLINALRVSFSNAHTISTNRHSTLLRRLHGLPRLIPNISTFKDKHLVTRFSFPWFKSLSTVNIKPTISPTPLSISCVLVDYPYF</sequence>
<evidence type="ECO:0000313" key="1">
    <source>
        <dbReference type="EMBL" id="KAI3788128.1"/>
    </source>
</evidence>
<evidence type="ECO:0000313" key="2">
    <source>
        <dbReference type="Proteomes" id="UP001055811"/>
    </source>
</evidence>
<reference evidence="1 2" key="2">
    <citation type="journal article" date="2022" name="Mol. Ecol. Resour.">
        <title>The genomes of chicory, endive, great burdock and yacon provide insights into Asteraceae paleo-polyploidization history and plant inulin production.</title>
        <authorList>
            <person name="Fan W."/>
            <person name="Wang S."/>
            <person name="Wang H."/>
            <person name="Wang A."/>
            <person name="Jiang F."/>
            <person name="Liu H."/>
            <person name="Zhao H."/>
            <person name="Xu D."/>
            <person name="Zhang Y."/>
        </authorList>
    </citation>
    <scope>NUCLEOTIDE SEQUENCE [LARGE SCALE GENOMIC DNA]</scope>
    <source>
        <strain evidence="2">cv. Punajuju</strain>
        <tissue evidence="1">Leaves</tissue>
    </source>
</reference>
<dbReference type="EMBL" id="CM042009">
    <property type="protein sequence ID" value="KAI3788128.1"/>
    <property type="molecule type" value="Genomic_DNA"/>
</dbReference>
<comment type="caution">
    <text evidence="1">The sequence shown here is derived from an EMBL/GenBank/DDBJ whole genome shotgun (WGS) entry which is preliminary data.</text>
</comment>